<reference evidence="2" key="1">
    <citation type="journal article" date="2020" name="Nat. Commun.">
        <title>Large-scale genome sequencing of mycorrhizal fungi provides insights into the early evolution of symbiotic traits.</title>
        <authorList>
            <person name="Miyauchi S."/>
            <person name="Kiss E."/>
            <person name="Kuo A."/>
            <person name="Drula E."/>
            <person name="Kohler A."/>
            <person name="Sanchez-Garcia M."/>
            <person name="Morin E."/>
            <person name="Andreopoulos B."/>
            <person name="Barry K.W."/>
            <person name="Bonito G."/>
            <person name="Buee M."/>
            <person name="Carver A."/>
            <person name="Chen C."/>
            <person name="Cichocki N."/>
            <person name="Clum A."/>
            <person name="Culley D."/>
            <person name="Crous P.W."/>
            <person name="Fauchery L."/>
            <person name="Girlanda M."/>
            <person name="Hayes R.D."/>
            <person name="Keri Z."/>
            <person name="LaButti K."/>
            <person name="Lipzen A."/>
            <person name="Lombard V."/>
            <person name="Magnuson J."/>
            <person name="Maillard F."/>
            <person name="Murat C."/>
            <person name="Nolan M."/>
            <person name="Ohm R.A."/>
            <person name="Pangilinan J."/>
            <person name="Pereira M.F."/>
            <person name="Perotto S."/>
            <person name="Peter M."/>
            <person name="Pfister S."/>
            <person name="Riley R."/>
            <person name="Sitrit Y."/>
            <person name="Stielow J.B."/>
            <person name="Szollosi G."/>
            <person name="Zifcakova L."/>
            <person name="Stursova M."/>
            <person name="Spatafora J.W."/>
            <person name="Tedersoo L."/>
            <person name="Vaario L.M."/>
            <person name="Yamada A."/>
            <person name="Yan M."/>
            <person name="Wang P."/>
            <person name="Xu J."/>
            <person name="Bruns T."/>
            <person name="Baldrian P."/>
            <person name="Vilgalys R."/>
            <person name="Dunand C."/>
            <person name="Henrissat B."/>
            <person name="Grigoriev I.V."/>
            <person name="Hibbett D."/>
            <person name="Nagy L.G."/>
            <person name="Martin F.M."/>
        </authorList>
    </citation>
    <scope>NUCLEOTIDE SEQUENCE</scope>
    <source>
        <strain evidence="2">UP504</strain>
    </source>
</reference>
<dbReference type="EMBL" id="MU129186">
    <property type="protein sequence ID" value="KAF9504892.1"/>
    <property type="molecule type" value="Genomic_DNA"/>
</dbReference>
<evidence type="ECO:0000313" key="2">
    <source>
        <dbReference type="EMBL" id="KAF9504892.1"/>
    </source>
</evidence>
<comment type="caution">
    <text evidence="2">The sequence shown here is derived from an EMBL/GenBank/DDBJ whole genome shotgun (WGS) entry which is preliminary data.</text>
</comment>
<sequence length="277" mass="30728">MSDPYSCSLQHTYARHNKELSQTGIGIDPRSITPGSDIANKIDEIRTEFPWWDDLNPMWCEMPKYATHLLSNSGASATQLTSDLECLTSNSIHLTDEIDTAPAVPLEDDEFVDGQDQETEESPGEVEPWNSEFSVDYQDVTSPTADSPIPPRSTGSPSATHMLTMRSTKEKTPAPPGVKLLGPKSLQACPCQKCTDAIAEFSEATRLDQLQTQRESDQRHEEKMTKILVKRIKDEMKHAHKLTELELRKVELASHASGAGYSSSPQRGLGMDFIMAH</sequence>
<keyword evidence="3" id="KW-1185">Reference proteome</keyword>
<name>A0A9P6DK13_9AGAM</name>
<dbReference type="OrthoDB" id="2678246at2759"/>
<feature type="region of interest" description="Disordered" evidence="1">
    <location>
        <begin position="139"/>
        <end position="160"/>
    </location>
</feature>
<proteinExistence type="predicted"/>
<protein>
    <submittedName>
        <fullName evidence="2">Uncharacterized protein</fullName>
    </submittedName>
</protein>
<gene>
    <name evidence="2" type="ORF">BS47DRAFT_1368473</name>
</gene>
<evidence type="ECO:0000313" key="3">
    <source>
        <dbReference type="Proteomes" id="UP000886523"/>
    </source>
</evidence>
<evidence type="ECO:0000256" key="1">
    <source>
        <dbReference type="SAM" id="MobiDB-lite"/>
    </source>
</evidence>
<organism evidence="2 3">
    <name type="scientific">Hydnum rufescens UP504</name>
    <dbReference type="NCBI Taxonomy" id="1448309"/>
    <lineage>
        <taxon>Eukaryota</taxon>
        <taxon>Fungi</taxon>
        <taxon>Dikarya</taxon>
        <taxon>Basidiomycota</taxon>
        <taxon>Agaricomycotina</taxon>
        <taxon>Agaricomycetes</taxon>
        <taxon>Cantharellales</taxon>
        <taxon>Hydnaceae</taxon>
        <taxon>Hydnum</taxon>
    </lineage>
</organism>
<dbReference type="AlphaFoldDB" id="A0A9P6DK13"/>
<accession>A0A9P6DK13</accession>
<dbReference type="Proteomes" id="UP000886523">
    <property type="component" value="Unassembled WGS sequence"/>
</dbReference>